<evidence type="ECO:0000256" key="6">
    <source>
        <dbReference type="ARBA" id="ARBA00023002"/>
    </source>
</evidence>
<feature type="domain" description="DHFR" evidence="9">
    <location>
        <begin position="12"/>
        <end position="181"/>
    </location>
</feature>
<dbReference type="PROSITE" id="PS51330">
    <property type="entry name" value="DHFR_2"/>
    <property type="match status" value="1"/>
</dbReference>
<dbReference type="PANTHER" id="PTHR48069:SF3">
    <property type="entry name" value="DIHYDROFOLATE REDUCTASE"/>
    <property type="match status" value="1"/>
</dbReference>
<sequence>MSTAAYTRDAPLVGLIWAQTTNGVIGKDGGMPWHLPEDLAHFKRTTAGHPVIMGRRTWESFPARYRPLPGRTNIVISRSPQRRAELEAGGAVVAGSLPLALAEARRHPGAEQLWVIGGGEIFQLAAEEASSAVVTVIDMESDGDTFAPPLGAGWVLEDVSPGAGWDTGANGTRYRIARWVRPAAA</sequence>
<evidence type="ECO:0000256" key="7">
    <source>
        <dbReference type="PIRNR" id="PIRNR000194"/>
    </source>
</evidence>
<dbReference type="InterPro" id="IPR017925">
    <property type="entry name" value="DHFR_CS"/>
</dbReference>
<dbReference type="EC" id="1.5.1.3" evidence="3 7"/>
<evidence type="ECO:0000256" key="8">
    <source>
        <dbReference type="RuleBase" id="RU004474"/>
    </source>
</evidence>
<dbReference type="InterPro" id="IPR012259">
    <property type="entry name" value="DHFR"/>
</dbReference>
<reference evidence="10 11" key="1">
    <citation type="submission" date="2020-04" db="EMBL/GenBank/DDBJ databases">
        <authorList>
            <person name="Liu S."/>
        </authorList>
    </citation>
    <scope>NUCLEOTIDE SEQUENCE [LARGE SCALE GENOMIC DNA]</scope>
    <source>
        <strain evidence="10 11">CGMCC 1.15091</strain>
    </source>
</reference>
<comment type="similarity">
    <text evidence="2 7 8">Belongs to the dihydrofolate reductase family.</text>
</comment>
<dbReference type="CDD" id="cd00209">
    <property type="entry name" value="DHFR"/>
    <property type="match status" value="1"/>
</dbReference>
<dbReference type="Proteomes" id="UP000523795">
    <property type="component" value="Unassembled WGS sequence"/>
</dbReference>
<evidence type="ECO:0000259" key="9">
    <source>
        <dbReference type="PROSITE" id="PS51330"/>
    </source>
</evidence>
<evidence type="ECO:0000313" key="11">
    <source>
        <dbReference type="Proteomes" id="UP000523795"/>
    </source>
</evidence>
<dbReference type="SUPFAM" id="SSF53597">
    <property type="entry name" value="Dihydrofolate reductase-like"/>
    <property type="match status" value="1"/>
</dbReference>
<dbReference type="Pfam" id="PF00186">
    <property type="entry name" value="DHFR_1"/>
    <property type="match status" value="1"/>
</dbReference>
<accession>A0ABX1JUH9</accession>
<keyword evidence="4 7" id="KW-0554">One-carbon metabolism</keyword>
<name>A0ABX1JUH9_9MICC</name>
<comment type="catalytic activity">
    <reaction evidence="7">
        <text>(6S)-5,6,7,8-tetrahydrofolate + NADP(+) = 7,8-dihydrofolate + NADPH + H(+)</text>
        <dbReference type="Rhea" id="RHEA:15009"/>
        <dbReference type="ChEBI" id="CHEBI:15378"/>
        <dbReference type="ChEBI" id="CHEBI:57451"/>
        <dbReference type="ChEBI" id="CHEBI:57453"/>
        <dbReference type="ChEBI" id="CHEBI:57783"/>
        <dbReference type="ChEBI" id="CHEBI:58349"/>
        <dbReference type="EC" id="1.5.1.3"/>
    </reaction>
</comment>
<comment type="function">
    <text evidence="7">Key enzyme in folate metabolism. Catalyzes an essential reaction for de novo glycine and purine synthesis, and for DNA precursor synthesis.</text>
</comment>
<dbReference type="PROSITE" id="PS00075">
    <property type="entry name" value="DHFR_1"/>
    <property type="match status" value="1"/>
</dbReference>
<dbReference type="PANTHER" id="PTHR48069">
    <property type="entry name" value="DIHYDROFOLATE REDUCTASE"/>
    <property type="match status" value="1"/>
</dbReference>
<organism evidence="10 11">
    <name type="scientific">Arthrobacter deserti</name>
    <dbReference type="NCBI Taxonomy" id="1742687"/>
    <lineage>
        <taxon>Bacteria</taxon>
        <taxon>Bacillati</taxon>
        <taxon>Actinomycetota</taxon>
        <taxon>Actinomycetes</taxon>
        <taxon>Micrococcales</taxon>
        <taxon>Micrococcaceae</taxon>
        <taxon>Arthrobacter</taxon>
    </lineage>
</organism>
<evidence type="ECO:0000313" key="10">
    <source>
        <dbReference type="EMBL" id="NKX51830.1"/>
    </source>
</evidence>
<dbReference type="Gene3D" id="3.40.430.10">
    <property type="entry name" value="Dihydrofolate Reductase, subunit A"/>
    <property type="match status" value="1"/>
</dbReference>
<evidence type="ECO:0000256" key="1">
    <source>
        <dbReference type="ARBA" id="ARBA00004903"/>
    </source>
</evidence>
<evidence type="ECO:0000256" key="2">
    <source>
        <dbReference type="ARBA" id="ARBA00009539"/>
    </source>
</evidence>
<keyword evidence="11" id="KW-1185">Reference proteome</keyword>
<dbReference type="PIRSF" id="PIRSF000194">
    <property type="entry name" value="DHFR"/>
    <property type="match status" value="1"/>
</dbReference>
<dbReference type="EMBL" id="JAAZSR010000319">
    <property type="protein sequence ID" value="NKX51830.1"/>
    <property type="molecule type" value="Genomic_DNA"/>
</dbReference>
<dbReference type="PRINTS" id="PR00070">
    <property type="entry name" value="DHFR"/>
</dbReference>
<evidence type="ECO:0000256" key="4">
    <source>
        <dbReference type="ARBA" id="ARBA00022563"/>
    </source>
</evidence>
<proteinExistence type="inferred from homology"/>
<evidence type="ECO:0000256" key="3">
    <source>
        <dbReference type="ARBA" id="ARBA00012856"/>
    </source>
</evidence>
<keyword evidence="6 7" id="KW-0560">Oxidoreductase</keyword>
<evidence type="ECO:0000256" key="5">
    <source>
        <dbReference type="ARBA" id="ARBA00022857"/>
    </source>
</evidence>
<gene>
    <name evidence="10" type="ORF">HER39_14900</name>
</gene>
<keyword evidence="5 7" id="KW-0521">NADP</keyword>
<comment type="pathway">
    <text evidence="1 7">Cofactor biosynthesis; tetrahydrofolate biosynthesis; 5,6,7,8-tetrahydrofolate from 7,8-dihydrofolate: step 1/1.</text>
</comment>
<comment type="caution">
    <text evidence="10">The sequence shown here is derived from an EMBL/GenBank/DDBJ whole genome shotgun (WGS) entry which is preliminary data.</text>
</comment>
<dbReference type="InterPro" id="IPR001796">
    <property type="entry name" value="DHFR_dom"/>
</dbReference>
<dbReference type="InterPro" id="IPR024072">
    <property type="entry name" value="DHFR-like_dom_sf"/>
</dbReference>
<protein>
    <recommendedName>
        <fullName evidence="3 7">Dihydrofolate reductase</fullName>
        <ecNumber evidence="3 7">1.5.1.3</ecNumber>
    </recommendedName>
</protein>